<feature type="region of interest" description="Disordered" evidence="2">
    <location>
        <begin position="95"/>
        <end position="118"/>
    </location>
</feature>
<dbReference type="OrthoDB" id="4448936at2759"/>
<name>A0A9Q0B6Q0_9PEZI</name>
<feature type="coiled-coil region" evidence="1">
    <location>
        <begin position="420"/>
        <end position="479"/>
    </location>
</feature>
<keyword evidence="4" id="KW-1185">Reference proteome</keyword>
<sequence length="541" mass="59822">ERIVAVGVYFRHYQFPSPTLQHATTVNRGGGGALVQRLPFLVAERAVPVPRLACFPTPSLEVNPSPAFTHCHSPSLTPVVTCKAPQFFKPPRVLAQPSPASHAFQSHLTRRTRQRQDSTHRQLVGLFDQTAPDSPAADAQNPPIFGICTRSRPFGSSSGILPPTSLPRRAAFIRCMQKMSDGRSDSGLGLRFLDLNDDEDDNSPCKGRLRRSRSQTSKSVPVTPHASSPQISTPSLPSPMSYRGFSPLSPTPRQQFSTPGGYFSTPVAKSPLARSWTEDDLTASTHSNGTEKTNENTENTRDTLGLIQRLNDLAQKLLAGEDVPDTNVSAMHGKLDEIDSVLAGEPPQATPQGKPKNWPADARSVEHESLWTSPSPSWFRSGLSEISPSFRSSFRRDTPSPEPTVEKKPAVDTFRIASEAAKLNIELESLVTNLKARQEESEHIHQLLVTRAERAAQRIIFLQGRVHDLEEELQENDSELSYLRLGLKAIEVQCPTDVDDDLAQSIQNWKTDWTALKRKRSKHKSYDRSAYSTPAGTPLRR</sequence>
<feature type="region of interest" description="Disordered" evidence="2">
    <location>
        <begin position="194"/>
        <end position="299"/>
    </location>
</feature>
<feature type="region of interest" description="Disordered" evidence="2">
    <location>
        <begin position="339"/>
        <end position="360"/>
    </location>
</feature>
<evidence type="ECO:0000256" key="2">
    <source>
        <dbReference type="SAM" id="MobiDB-lite"/>
    </source>
</evidence>
<reference evidence="3" key="1">
    <citation type="submission" date="2019-01" db="EMBL/GenBank/DDBJ databases">
        <title>Colletotrichum abscissum LGMF1257.</title>
        <authorList>
            <person name="Baroncelli R."/>
        </authorList>
    </citation>
    <scope>NUCLEOTIDE SEQUENCE</scope>
    <source>
        <strain evidence="3">Ca142</strain>
    </source>
</reference>
<comment type="caution">
    <text evidence="3">The sequence shown here is derived from an EMBL/GenBank/DDBJ whole genome shotgun (WGS) entry which is preliminary data.</text>
</comment>
<feature type="region of interest" description="Disordered" evidence="2">
    <location>
        <begin position="518"/>
        <end position="541"/>
    </location>
</feature>
<protein>
    <submittedName>
        <fullName evidence="3">Uncharacterized protein</fullName>
    </submittedName>
</protein>
<evidence type="ECO:0000256" key="1">
    <source>
        <dbReference type="SAM" id="Coils"/>
    </source>
</evidence>
<organism evidence="3 4">
    <name type="scientific">Colletotrichum abscissum</name>
    <dbReference type="NCBI Taxonomy" id="1671311"/>
    <lineage>
        <taxon>Eukaryota</taxon>
        <taxon>Fungi</taxon>
        <taxon>Dikarya</taxon>
        <taxon>Ascomycota</taxon>
        <taxon>Pezizomycotina</taxon>
        <taxon>Sordariomycetes</taxon>
        <taxon>Hypocreomycetidae</taxon>
        <taxon>Glomerellales</taxon>
        <taxon>Glomerellaceae</taxon>
        <taxon>Colletotrichum</taxon>
        <taxon>Colletotrichum acutatum species complex</taxon>
    </lineage>
</organism>
<evidence type="ECO:0000313" key="3">
    <source>
        <dbReference type="EMBL" id="KAI3555289.1"/>
    </source>
</evidence>
<proteinExistence type="predicted"/>
<dbReference type="EMBL" id="SDAQ01000018">
    <property type="protein sequence ID" value="KAI3555289.1"/>
    <property type="molecule type" value="Genomic_DNA"/>
</dbReference>
<keyword evidence="1" id="KW-0175">Coiled coil</keyword>
<feature type="non-terminal residue" evidence="3">
    <location>
        <position position="541"/>
    </location>
</feature>
<dbReference type="Proteomes" id="UP001056436">
    <property type="component" value="Unassembled WGS sequence"/>
</dbReference>
<feature type="compositionally biased region" description="Polar residues" evidence="2">
    <location>
        <begin position="214"/>
        <end position="235"/>
    </location>
</feature>
<gene>
    <name evidence="3" type="ORF">CABS02_04389</name>
</gene>
<accession>A0A9Q0B6Q0</accession>
<evidence type="ECO:0000313" key="4">
    <source>
        <dbReference type="Proteomes" id="UP001056436"/>
    </source>
</evidence>
<dbReference type="AlphaFoldDB" id="A0A9Q0B6Q0"/>